<keyword evidence="2" id="KW-0677">Repeat</keyword>
<dbReference type="Pfam" id="PF00651">
    <property type="entry name" value="BTB"/>
    <property type="match status" value="1"/>
</dbReference>
<name>F2UCL5_SALR5</name>
<dbReference type="PANTHER" id="PTHR46376">
    <property type="entry name" value="LEUCINE-ZIPPER-LIKE TRANSCRIPTIONAL REGULATOR 1"/>
    <property type="match status" value="1"/>
</dbReference>
<evidence type="ECO:0000259" key="4">
    <source>
        <dbReference type="PROSITE" id="PS50097"/>
    </source>
</evidence>
<dbReference type="Pfam" id="PF24681">
    <property type="entry name" value="Kelch_KLHDC2_KLHL20_DRC7"/>
    <property type="match status" value="1"/>
</dbReference>
<dbReference type="SUPFAM" id="SSF117281">
    <property type="entry name" value="Kelch motif"/>
    <property type="match status" value="1"/>
</dbReference>
<feature type="compositionally biased region" description="Gly residues" evidence="3">
    <location>
        <begin position="481"/>
        <end position="498"/>
    </location>
</feature>
<dbReference type="OrthoDB" id="10250130at2759"/>
<feature type="compositionally biased region" description="Basic and acidic residues" evidence="3">
    <location>
        <begin position="537"/>
        <end position="546"/>
    </location>
</feature>
<dbReference type="InterPro" id="IPR000210">
    <property type="entry name" value="BTB/POZ_dom"/>
</dbReference>
<dbReference type="InterPro" id="IPR051568">
    <property type="entry name" value="LZTR1/Attractin"/>
</dbReference>
<feature type="region of interest" description="Disordered" evidence="3">
    <location>
        <begin position="730"/>
        <end position="782"/>
    </location>
</feature>
<dbReference type="GO" id="GO:0005794">
    <property type="term" value="C:Golgi apparatus"/>
    <property type="evidence" value="ECO:0007669"/>
    <property type="project" value="TreeGrafter"/>
</dbReference>
<dbReference type="eggNOG" id="ENOG502QQ74">
    <property type="taxonomic scope" value="Eukaryota"/>
</dbReference>
<dbReference type="EMBL" id="GL832968">
    <property type="protein sequence ID" value="EGD74322.1"/>
    <property type="molecule type" value="Genomic_DNA"/>
</dbReference>
<dbReference type="AlphaFoldDB" id="F2UCL5"/>
<dbReference type="PANTHER" id="PTHR46376:SF1">
    <property type="entry name" value="LEUCINE-ZIPPER-LIKE TRANSCRIPTIONAL REGULATOR 1"/>
    <property type="match status" value="1"/>
</dbReference>
<dbReference type="InterPro" id="IPR015915">
    <property type="entry name" value="Kelch-typ_b-propeller"/>
</dbReference>
<keyword evidence="6" id="KW-1185">Reference proteome</keyword>
<dbReference type="CDD" id="cd18505">
    <property type="entry name" value="BACK1_LZTR1"/>
    <property type="match status" value="1"/>
</dbReference>
<evidence type="ECO:0000313" key="5">
    <source>
        <dbReference type="EMBL" id="EGD74322.1"/>
    </source>
</evidence>
<feature type="compositionally biased region" description="Low complexity" evidence="3">
    <location>
        <begin position="772"/>
        <end position="782"/>
    </location>
</feature>
<sequence>MDERALLRWHAWRQLPGVAPFVGSSRSKHAAVTVGDGLFIHGGDSGSTMLGDMLRFDVHDHSWSSCQTVKGDSPSPRYHHSAVVYKHSIYCFGGYTGDIFSNSNLENRNDLYQHFPDKGMWRPIILADGSNTPPARSAQCCAMYGSWMYVFAGFDGSDRLNDMWRIDLSANDKRWERVNQQGDVPPPCCNMPCATSTTTMFIFSGMSGKFSSNQLHAFDFGSHTWRRIEFLSQFHGGGEPPSRRFGHSMVHHNNNLWIFGGCADNMLTNSIYRFDLAKRVWCRIVPEESAFTPSGRCFHSACVAADTMYVFGGTLDVSHSTRSGHMFCLSLVEPEQPSLMKDIGSLHVTGMLADVYLHPRHRTPGDDGCGGGDDGDGDMKGRVDCGEGGGARRQAAQGKENHDDDDDDDENDDGGGDDGGENAGESISCGRGAGGCGVQCHAALMAVRSDVLRTRIREALAKQQQQQQQQQQQRRRQRRGVGVGVGVGDGARGGGGATASGEGREGSDGGEGSARSDGRGEATEAGSCIEATDAADEPVHTTHEADQQQQQQQQQEQQEHQQEQQQQQQQQQQQPQLSAFKLRPRPSAPLHLVVAEAASTSTLQALVHFCYTDTLPEWLDVTLATNSTIANLLDLCSLADHMHVARLKALCVACVRINTRVDNVLTILQAVTRRNMMDVRQHLLDFVLRPCNYRHVVMSPEFEHLPRDVIVELVRQHELTHGAATLRTAAAMSPPNTGGTTATTTTATMGGSARVSGSGSGSTMGRGSGIATSPSPLSRQSSSTRILLELTGDAGRSGSGGSGGISGGGGADHIQRALFRLFDRVLESFVLTHAQGPSRTTSESKRDALLDPDTLVEFDGGVCRVHACIVAARCGYFASLFRSGMVEARSNCVRLLLGDRLLSPSAAKHLLCYVYLGEVEAVSPQDAVVLASCANYFSFSTAHLHDTCHQRIQATLSTSNAVPVLKAAALVHNDDAKEQAMAIIVKNLPQLSQQSDFDTLDKQLLLDVLKRVAEAPRVPACTTASTTAHETTV</sequence>
<feature type="domain" description="BTB" evidence="4">
    <location>
        <begin position="852"/>
        <end position="923"/>
    </location>
</feature>
<feature type="compositionally biased region" description="Low complexity" evidence="3">
    <location>
        <begin position="563"/>
        <end position="576"/>
    </location>
</feature>
<dbReference type="Proteomes" id="UP000007799">
    <property type="component" value="Unassembled WGS sequence"/>
</dbReference>
<gene>
    <name evidence="5" type="ORF">PTSG_12431</name>
</gene>
<feature type="compositionally biased region" description="Low complexity" evidence="3">
    <location>
        <begin position="547"/>
        <end position="556"/>
    </location>
</feature>
<dbReference type="InterPro" id="IPR006652">
    <property type="entry name" value="Kelch_1"/>
</dbReference>
<evidence type="ECO:0000256" key="2">
    <source>
        <dbReference type="ARBA" id="ARBA00022737"/>
    </source>
</evidence>
<dbReference type="RefSeq" id="XP_004993222.1">
    <property type="nucleotide sequence ID" value="XM_004993165.1"/>
</dbReference>
<dbReference type="PROSITE" id="PS50097">
    <property type="entry name" value="BTB"/>
    <property type="match status" value="1"/>
</dbReference>
<feature type="compositionally biased region" description="Gly residues" evidence="3">
    <location>
        <begin position="758"/>
        <end position="768"/>
    </location>
</feature>
<proteinExistence type="predicted"/>
<dbReference type="OMA" id="HTTHEAD"/>
<dbReference type="Gene3D" id="2.120.10.80">
    <property type="entry name" value="Kelch-type beta propeller"/>
    <property type="match status" value="2"/>
</dbReference>
<dbReference type="InParanoid" id="F2UCL5"/>
<feature type="region of interest" description="Disordered" evidence="3">
    <location>
        <begin position="363"/>
        <end position="426"/>
    </location>
</feature>
<keyword evidence="1" id="KW-0880">Kelch repeat</keyword>
<evidence type="ECO:0000256" key="1">
    <source>
        <dbReference type="ARBA" id="ARBA00022441"/>
    </source>
</evidence>
<dbReference type="SUPFAM" id="SSF81995">
    <property type="entry name" value="beta-sandwich domain of Sec23/24"/>
    <property type="match status" value="1"/>
</dbReference>
<feature type="compositionally biased region" description="Acidic residues" evidence="3">
    <location>
        <begin position="403"/>
        <end position="420"/>
    </location>
</feature>
<protein>
    <recommendedName>
        <fullName evidence="4">BTB domain-containing protein</fullName>
    </recommendedName>
</protein>
<dbReference type="FunCoup" id="F2UCL5">
    <property type="interactions" value="475"/>
</dbReference>
<dbReference type="KEGG" id="sre:PTSG_12431"/>
<feature type="compositionally biased region" description="Low complexity" evidence="3">
    <location>
        <begin position="463"/>
        <end position="472"/>
    </location>
</feature>
<evidence type="ECO:0000256" key="3">
    <source>
        <dbReference type="SAM" id="MobiDB-lite"/>
    </source>
</evidence>
<dbReference type="InterPro" id="IPR011333">
    <property type="entry name" value="SKP1/BTB/POZ_sf"/>
</dbReference>
<dbReference type="SUPFAM" id="SSF54695">
    <property type="entry name" value="POZ domain"/>
    <property type="match status" value="1"/>
</dbReference>
<accession>F2UCL5</accession>
<feature type="region of interest" description="Disordered" evidence="3">
    <location>
        <begin position="462"/>
        <end position="577"/>
    </location>
</feature>
<dbReference type="GeneID" id="16073797"/>
<evidence type="ECO:0000313" key="6">
    <source>
        <dbReference type="Proteomes" id="UP000007799"/>
    </source>
</evidence>
<feature type="compositionally biased region" description="Low complexity" evidence="3">
    <location>
        <begin position="737"/>
        <end position="757"/>
    </location>
</feature>
<reference evidence="5" key="1">
    <citation type="submission" date="2009-08" db="EMBL/GenBank/DDBJ databases">
        <title>Annotation of Salpingoeca rosetta.</title>
        <authorList>
            <consortium name="The Broad Institute Genome Sequencing Platform"/>
            <person name="Russ C."/>
            <person name="Cuomo C."/>
            <person name="Burger G."/>
            <person name="Gray M.W."/>
            <person name="Holland P.W.H."/>
            <person name="King N."/>
            <person name="Lang F.B.F."/>
            <person name="Roger A.J."/>
            <person name="Ruiz-Trillo I."/>
            <person name="Young S.K."/>
            <person name="Zeng Q."/>
            <person name="Gargeya S."/>
            <person name="Alvarado L."/>
            <person name="Berlin A."/>
            <person name="Chapman S.B."/>
            <person name="Chen Z."/>
            <person name="Freedman E."/>
            <person name="Gellesch M."/>
            <person name="Goldberg J."/>
            <person name="Griggs A."/>
            <person name="Gujja S."/>
            <person name="Heilman E."/>
            <person name="Heiman D."/>
            <person name="Howarth C."/>
            <person name="Mehta T."/>
            <person name="Neiman D."/>
            <person name="Pearson M."/>
            <person name="Roberts A."/>
            <person name="Saif S."/>
            <person name="Shea T."/>
            <person name="Shenoy N."/>
            <person name="Sisk P."/>
            <person name="Stolte C."/>
            <person name="Sykes S."/>
            <person name="White J."/>
            <person name="Yandava C."/>
            <person name="Haas B."/>
            <person name="Nusbaum C."/>
            <person name="Birren B."/>
        </authorList>
    </citation>
    <scope>NUCLEOTIDE SEQUENCE [LARGE SCALE GENOMIC DNA]</scope>
    <source>
        <strain evidence="5">ATCC 50818</strain>
    </source>
</reference>
<organism evidence="6">
    <name type="scientific">Salpingoeca rosetta (strain ATCC 50818 / BSB-021)</name>
    <dbReference type="NCBI Taxonomy" id="946362"/>
    <lineage>
        <taxon>Eukaryota</taxon>
        <taxon>Choanoflagellata</taxon>
        <taxon>Craspedida</taxon>
        <taxon>Salpingoecidae</taxon>
        <taxon>Salpingoeca</taxon>
    </lineage>
</organism>
<dbReference type="Gene3D" id="3.30.710.10">
    <property type="entry name" value="Potassium Channel Kv1.1, Chain A"/>
    <property type="match status" value="2"/>
</dbReference>
<dbReference type="Pfam" id="PF01344">
    <property type="entry name" value="Kelch_1"/>
    <property type="match status" value="1"/>
</dbReference>